<reference evidence="3" key="1">
    <citation type="journal article" date="2014" name="PLoS ONE">
        <title>Plasmidome interchange between Clostridium botulinum, Clostridium novyi and Clostridium haemolyticum converts strains of independent lineages into distinctly different pathogens.</title>
        <authorList>
            <person name="Skarin H."/>
            <person name="Segerman B."/>
        </authorList>
    </citation>
    <scope>NUCLEOTIDE SEQUENCE [LARGE SCALE GENOMIC DNA]</scope>
    <source>
        <strain evidence="3">ATCC 27606</strain>
    </source>
</reference>
<sequence length="78" mass="8771">MFTKVVGSSPTLPILISISIYALTQVGQGVVKATITNLINSVKDKYKRKWFVINFIFMIIALCCICRELAQLVEHVIK</sequence>
<evidence type="ECO:0000313" key="3">
    <source>
        <dbReference type="Proteomes" id="UP000027770"/>
    </source>
</evidence>
<feature type="transmembrane region" description="Helical" evidence="1">
    <location>
        <begin position="51"/>
        <end position="70"/>
    </location>
</feature>
<keyword evidence="1" id="KW-0472">Membrane</keyword>
<dbReference type="AlphaFoldDB" id="A0AA40M1R8"/>
<keyword evidence="1" id="KW-1133">Transmembrane helix</keyword>
<protein>
    <submittedName>
        <fullName evidence="2">Uncharacterized protein</fullName>
    </submittedName>
</protein>
<dbReference type="EMBL" id="JENW01000168">
    <property type="protein sequence ID" value="KEI11391.1"/>
    <property type="molecule type" value="Genomic_DNA"/>
</dbReference>
<proteinExistence type="predicted"/>
<keyword evidence="2" id="KW-0614">Plasmid</keyword>
<evidence type="ECO:0000256" key="1">
    <source>
        <dbReference type="SAM" id="Phobius"/>
    </source>
</evidence>
<geneLocation type="plasmid" evidence="2 3">
    <name>p4Cn27606</name>
</geneLocation>
<evidence type="ECO:0000313" key="2">
    <source>
        <dbReference type="EMBL" id="KEI11391.1"/>
    </source>
</evidence>
<gene>
    <name evidence="2" type="ORF">Z959_p0091</name>
</gene>
<name>A0AA40M1R8_CLONO</name>
<comment type="caution">
    <text evidence="2">The sequence shown here is derived from an EMBL/GenBank/DDBJ whole genome shotgun (WGS) entry which is preliminary data.</text>
</comment>
<keyword evidence="3" id="KW-1185">Reference proteome</keyword>
<keyword evidence="1" id="KW-0812">Transmembrane</keyword>
<feature type="transmembrane region" description="Helical" evidence="1">
    <location>
        <begin position="12"/>
        <end position="31"/>
    </location>
</feature>
<organism evidence="2 3">
    <name type="scientific">Clostridium novyi B str. ATCC 27606</name>
    <dbReference type="NCBI Taxonomy" id="1443123"/>
    <lineage>
        <taxon>Bacteria</taxon>
        <taxon>Bacillati</taxon>
        <taxon>Bacillota</taxon>
        <taxon>Clostridia</taxon>
        <taxon>Eubacteriales</taxon>
        <taxon>Clostridiaceae</taxon>
        <taxon>Clostridium</taxon>
    </lineage>
</organism>
<dbReference type="Proteomes" id="UP000027770">
    <property type="component" value="Plasmid p4Cn27606"/>
</dbReference>
<accession>A0AA40M1R8</accession>